<dbReference type="EMBL" id="BDSP01000240">
    <property type="protein sequence ID" value="GAX26247.1"/>
    <property type="molecule type" value="Genomic_DNA"/>
</dbReference>
<name>A0A1Z5KJ58_FISSO</name>
<dbReference type="PANTHER" id="PTHR47942">
    <property type="entry name" value="TETRATRICOPEPTIDE REPEAT (TPR)-LIKE SUPERFAMILY PROTEIN-RELATED"/>
    <property type="match status" value="1"/>
</dbReference>
<protein>
    <recommendedName>
        <fullName evidence="4">Pentacotripeptide-repeat region of PRORP domain-containing protein</fullName>
    </recommendedName>
</protein>
<gene>
    <name evidence="2" type="ORF">FisN_16Lh075</name>
</gene>
<dbReference type="AlphaFoldDB" id="A0A1Z5KJ58"/>
<reference evidence="2 3" key="1">
    <citation type="journal article" date="2015" name="Plant Cell">
        <title>Oil accumulation by the oleaginous diatom Fistulifera solaris as revealed by the genome and transcriptome.</title>
        <authorList>
            <person name="Tanaka T."/>
            <person name="Maeda Y."/>
            <person name="Veluchamy A."/>
            <person name="Tanaka M."/>
            <person name="Abida H."/>
            <person name="Marechal E."/>
            <person name="Bowler C."/>
            <person name="Muto M."/>
            <person name="Sunaga Y."/>
            <person name="Tanaka M."/>
            <person name="Yoshino T."/>
            <person name="Taniguchi T."/>
            <person name="Fukuda Y."/>
            <person name="Nemoto M."/>
            <person name="Matsumoto M."/>
            <person name="Wong P.S."/>
            <person name="Aburatani S."/>
            <person name="Fujibuchi W."/>
        </authorList>
    </citation>
    <scope>NUCLEOTIDE SEQUENCE [LARGE SCALE GENOMIC DNA]</scope>
    <source>
        <strain evidence="2 3">JPCC DA0580</strain>
    </source>
</reference>
<keyword evidence="3" id="KW-1185">Reference proteome</keyword>
<keyword evidence="1" id="KW-0677">Repeat</keyword>
<dbReference type="InterPro" id="IPR051222">
    <property type="entry name" value="PPR/CCM1_RNA-binding"/>
</dbReference>
<sequence>MRRLGRPISRLQHWLVTSPHMLFARTVTTTFPTTRTTESLSVKVQTLLSQKQPMTLSQWQLGDKTLQLLSQQSDQGELAEALLERMVSEASPEKQPVTVWYRWVMRAWALTTTTTTTTTTTRDDSTKENQLPYSVLRAHQLLERMQQRHLLFPQHPAPDIAVYDAFLYVCASTRPYSAAVATLAQSLVQHMEHTGNPYPSTLSYNNVLSILLQSPQYGAASQAEDWLLRLSERSAAGEGSAQPNTQSFNRVLHAWTNGLAPDRAYAILQFMMQHNSSSIAPDVVSFATVIHAYRDNPETAEHIFYEALEYFVGTTIDLTQCLDAVLIAWAYSCRPDAVEKVQALLRNAYDVPQLEPTAATHRICLQAFLQHGKVDAATQYLYEMIAVCRSVDKTTLPKNTPSIVTTGAFHVVLQGWLDSGRPEAPEESQKLLQLMMELSHELPCAPEANTFTRCLQIVWNHKGSPQSALQILEQAEQRQMVNFYVYKWVLQILERSPSYAFVAYDVLQRALMNVPVESTALHRLTMDTLLKHRSLSAMQLALQLLLHEFPDHSVQAMELSYVSVLQAFARTGRAGTVAEEVYQHILRNKPNIRHNAVIGNAILQTMVQT</sequence>
<dbReference type="InParanoid" id="A0A1Z5KJ58"/>
<proteinExistence type="predicted"/>
<dbReference type="Gene3D" id="1.25.40.10">
    <property type="entry name" value="Tetratricopeptide repeat domain"/>
    <property type="match status" value="2"/>
</dbReference>
<evidence type="ECO:0000313" key="2">
    <source>
        <dbReference type="EMBL" id="GAX26247.1"/>
    </source>
</evidence>
<evidence type="ECO:0000313" key="3">
    <source>
        <dbReference type="Proteomes" id="UP000198406"/>
    </source>
</evidence>
<evidence type="ECO:0000256" key="1">
    <source>
        <dbReference type="ARBA" id="ARBA00022737"/>
    </source>
</evidence>
<evidence type="ECO:0008006" key="4">
    <source>
        <dbReference type="Google" id="ProtNLM"/>
    </source>
</evidence>
<dbReference type="PANTHER" id="PTHR47942:SF63">
    <property type="entry name" value="PENTATRICOPEPTIDE REPEAT-CONTAINING PROTEIN"/>
    <property type="match status" value="1"/>
</dbReference>
<dbReference type="InterPro" id="IPR011990">
    <property type="entry name" value="TPR-like_helical_dom_sf"/>
</dbReference>
<dbReference type="Proteomes" id="UP000198406">
    <property type="component" value="Unassembled WGS sequence"/>
</dbReference>
<organism evidence="2 3">
    <name type="scientific">Fistulifera solaris</name>
    <name type="common">Oleaginous diatom</name>
    <dbReference type="NCBI Taxonomy" id="1519565"/>
    <lineage>
        <taxon>Eukaryota</taxon>
        <taxon>Sar</taxon>
        <taxon>Stramenopiles</taxon>
        <taxon>Ochrophyta</taxon>
        <taxon>Bacillariophyta</taxon>
        <taxon>Bacillariophyceae</taxon>
        <taxon>Bacillariophycidae</taxon>
        <taxon>Naviculales</taxon>
        <taxon>Naviculaceae</taxon>
        <taxon>Fistulifera</taxon>
    </lineage>
</organism>
<comment type="caution">
    <text evidence="2">The sequence shown here is derived from an EMBL/GenBank/DDBJ whole genome shotgun (WGS) entry which is preliminary data.</text>
</comment>
<accession>A0A1Z5KJ58</accession>